<name>A0A0P6VHM2_9HYPH</name>
<proteinExistence type="predicted"/>
<dbReference type="InterPro" id="IPR008579">
    <property type="entry name" value="UGlyAH_Cupin_dom"/>
</dbReference>
<dbReference type="InterPro" id="IPR011051">
    <property type="entry name" value="RmlC_Cupin_sf"/>
</dbReference>
<accession>A0A0P6VHM2</accession>
<dbReference type="OrthoDB" id="6877662at2"/>
<gene>
    <name evidence="2" type="ORF">ABB55_04085</name>
</gene>
<sequence>MSNPLIVVSRTDGPLRPSPIEPSWILEGNPVASNAILSTSADGTASTIVWECTEGRFEWHYDVDETIHFLEGSVVIEADGMAPQRLGAGDVIFFKRGAVARWHVEKKVRKLAFFRRTVPGFVGFAIKVAGKLRRMIGGSGTPSGSLQEAR</sequence>
<evidence type="ECO:0000259" key="1">
    <source>
        <dbReference type="Pfam" id="PF05899"/>
    </source>
</evidence>
<dbReference type="InterPro" id="IPR014710">
    <property type="entry name" value="RmlC-like_jellyroll"/>
</dbReference>
<reference evidence="2 3" key="1">
    <citation type="submission" date="2015-09" db="EMBL/GenBank/DDBJ databases">
        <authorList>
            <person name="Jackson K.R."/>
            <person name="Lunt B.L."/>
            <person name="Fisher J.N.B."/>
            <person name="Gardner A.V."/>
            <person name="Bailey M.E."/>
            <person name="Deus L.M."/>
            <person name="Earl A.S."/>
            <person name="Gibby P.D."/>
            <person name="Hartmann K.A."/>
            <person name="Liu J.E."/>
            <person name="Manci A.M."/>
            <person name="Nielsen D.A."/>
            <person name="Solomon M.B."/>
            <person name="Breakwell D.P."/>
            <person name="Burnett S.H."/>
            <person name="Grose J.H."/>
        </authorList>
    </citation>
    <scope>NUCLEOTIDE SEQUENCE [LARGE SCALE GENOMIC DNA]</scope>
    <source>
        <strain evidence="2 3">16</strain>
    </source>
</reference>
<organism evidence="2 3">
    <name type="scientific">Prosthecodimorpha hirschii</name>
    <dbReference type="NCBI Taxonomy" id="665126"/>
    <lineage>
        <taxon>Bacteria</taxon>
        <taxon>Pseudomonadati</taxon>
        <taxon>Pseudomonadota</taxon>
        <taxon>Alphaproteobacteria</taxon>
        <taxon>Hyphomicrobiales</taxon>
        <taxon>Ancalomicrobiaceae</taxon>
        <taxon>Prosthecodimorpha</taxon>
    </lineage>
</organism>
<feature type="domain" description="(S)-ureidoglycine aminohydrolase cupin" evidence="1">
    <location>
        <begin position="40"/>
        <end position="110"/>
    </location>
</feature>
<dbReference type="Proteomes" id="UP000048984">
    <property type="component" value="Unassembled WGS sequence"/>
</dbReference>
<dbReference type="AlphaFoldDB" id="A0A0P6VHM2"/>
<dbReference type="Gene3D" id="2.60.120.10">
    <property type="entry name" value="Jelly Rolls"/>
    <property type="match status" value="1"/>
</dbReference>
<dbReference type="CDD" id="cd02227">
    <property type="entry name" value="cupin_TM1112-like"/>
    <property type="match status" value="1"/>
</dbReference>
<comment type="caution">
    <text evidence="2">The sequence shown here is derived from an EMBL/GenBank/DDBJ whole genome shotgun (WGS) entry which is preliminary data.</text>
</comment>
<keyword evidence="3" id="KW-1185">Reference proteome</keyword>
<dbReference type="PANTHER" id="PTHR40943">
    <property type="entry name" value="CYTOPLASMIC PROTEIN-RELATED"/>
    <property type="match status" value="1"/>
</dbReference>
<evidence type="ECO:0000313" key="2">
    <source>
        <dbReference type="EMBL" id="KPL51514.1"/>
    </source>
</evidence>
<evidence type="ECO:0000313" key="3">
    <source>
        <dbReference type="Proteomes" id="UP000048984"/>
    </source>
</evidence>
<dbReference type="STRING" id="665126.ABB55_04085"/>
<dbReference type="Pfam" id="PF05899">
    <property type="entry name" value="Cupin_3"/>
    <property type="match status" value="1"/>
</dbReference>
<reference evidence="2 3" key="2">
    <citation type="submission" date="2015-10" db="EMBL/GenBank/DDBJ databases">
        <title>Draft Genome Sequence of Prosthecomicrobium hirschii ATCC 27832.</title>
        <authorList>
            <person name="Daniel J."/>
            <person name="Givan S.A."/>
            <person name="Brun Y.V."/>
            <person name="Brown P.J."/>
        </authorList>
    </citation>
    <scope>NUCLEOTIDE SEQUENCE [LARGE SCALE GENOMIC DNA]</scope>
    <source>
        <strain evidence="2 3">16</strain>
    </source>
</reference>
<dbReference type="PANTHER" id="PTHR40943:SF1">
    <property type="entry name" value="CYTOPLASMIC PROTEIN"/>
    <property type="match status" value="1"/>
</dbReference>
<dbReference type="SUPFAM" id="SSF51182">
    <property type="entry name" value="RmlC-like cupins"/>
    <property type="match status" value="1"/>
</dbReference>
<dbReference type="EMBL" id="LJYW01000001">
    <property type="protein sequence ID" value="KPL51514.1"/>
    <property type="molecule type" value="Genomic_DNA"/>
</dbReference>
<dbReference type="RefSeq" id="WP_054357676.1">
    <property type="nucleotide sequence ID" value="NZ_LJYW01000001.1"/>
</dbReference>
<protein>
    <submittedName>
        <fullName evidence="2">Cupin</fullName>
    </submittedName>
</protein>